<dbReference type="InterPro" id="IPR018988">
    <property type="entry name" value="DUF2000"/>
</dbReference>
<evidence type="ECO:0000313" key="1">
    <source>
        <dbReference type="EMBL" id="OAT78758.1"/>
    </source>
</evidence>
<gene>
    <name evidence="1" type="ORF">A9B99_03380</name>
</gene>
<dbReference type="Gene3D" id="3.40.1490.10">
    <property type="entry name" value="Bit1"/>
    <property type="match status" value="1"/>
</dbReference>
<dbReference type="InterPro" id="IPR017021">
    <property type="entry name" value="UCP033763"/>
</dbReference>
<evidence type="ECO:0000313" key="2">
    <source>
        <dbReference type="Proteomes" id="UP000078225"/>
    </source>
</evidence>
<comment type="caution">
    <text evidence="1">The sequence shown here is derived from an EMBL/GenBank/DDBJ whole genome shotgun (WGS) entry which is preliminary data.</text>
</comment>
<dbReference type="Proteomes" id="UP000078225">
    <property type="component" value="Unassembled WGS sequence"/>
</dbReference>
<evidence type="ECO:0008006" key="3">
    <source>
        <dbReference type="Google" id="ProtNLM"/>
    </source>
</evidence>
<accession>A0A1B7L8U1</accession>
<sequence>MTELSTLPDENTKRFIAVLNKKVEMGRLYNALGHMTAGLVAHINNPESLCFLQYTDKDGGVHPAISHFPFIVLKADNSNKIRKVREELLQRDIPFTDFTDTMIVGSSAAQLNATSETPEQDLEYFGICMFGDTNILKEFTGKFSLFK</sequence>
<name>A0A1B7L8U1_9ENTR</name>
<reference evidence="2" key="1">
    <citation type="submission" date="2016-05" db="EMBL/GenBank/DDBJ databases">
        <authorList>
            <person name="Behera P."/>
            <person name="Vaishampayan P."/>
            <person name="Singh N."/>
            <person name="Raina V."/>
            <person name="Suar M."/>
            <person name="Pattnaik A."/>
            <person name="Rastogi G."/>
        </authorList>
    </citation>
    <scope>NUCLEOTIDE SEQUENCE [LARGE SCALE GENOMIC DNA]</scope>
    <source>
        <strain evidence="2">MP23</strain>
    </source>
</reference>
<dbReference type="EMBL" id="LYRP01000001">
    <property type="protein sequence ID" value="OAT78758.1"/>
    <property type="molecule type" value="Genomic_DNA"/>
</dbReference>
<proteinExistence type="predicted"/>
<organism evidence="1 2">
    <name type="scientific">Mangrovibacter phragmitis</name>
    <dbReference type="NCBI Taxonomy" id="1691903"/>
    <lineage>
        <taxon>Bacteria</taxon>
        <taxon>Pseudomonadati</taxon>
        <taxon>Pseudomonadota</taxon>
        <taxon>Gammaproteobacteria</taxon>
        <taxon>Enterobacterales</taxon>
        <taxon>Enterobacteriaceae</taxon>
        <taxon>Mangrovibacter</taxon>
    </lineage>
</organism>
<dbReference type="RefSeq" id="WP_064594607.1">
    <property type="nucleotide sequence ID" value="NZ_CP134782.1"/>
</dbReference>
<keyword evidence="2" id="KW-1185">Reference proteome</keyword>
<dbReference type="InterPro" id="IPR023476">
    <property type="entry name" value="Pep_tRNA_hydro_II_dom_sf"/>
</dbReference>
<dbReference type="Pfam" id="PF09391">
    <property type="entry name" value="DUF2000"/>
    <property type="match status" value="1"/>
</dbReference>
<protein>
    <recommendedName>
        <fullName evidence="3">DUF2000 domain-containing protein</fullName>
    </recommendedName>
</protein>
<dbReference type="AlphaFoldDB" id="A0A1B7L8U1"/>
<dbReference type="PIRSF" id="PIRSF033736">
    <property type="entry name" value="UCP033763"/>
    <property type="match status" value="1"/>
</dbReference>
<dbReference type="SUPFAM" id="SSF102462">
    <property type="entry name" value="Peptidyl-tRNA hydrolase II"/>
    <property type="match status" value="1"/>
</dbReference>
<dbReference type="OrthoDB" id="21143at2"/>